<evidence type="ECO:0000259" key="2">
    <source>
        <dbReference type="Pfam" id="PF12489"/>
    </source>
</evidence>
<feature type="region of interest" description="Disordered" evidence="1">
    <location>
        <begin position="490"/>
        <end position="509"/>
    </location>
</feature>
<dbReference type="Proteomes" id="UP000515152">
    <property type="component" value="Chromosome 13"/>
</dbReference>
<dbReference type="GO" id="GO:0009725">
    <property type="term" value="P:response to hormone"/>
    <property type="evidence" value="ECO:0007669"/>
    <property type="project" value="TreeGrafter"/>
</dbReference>
<sequence>MFSVLLCEEVATKQDSQYSLNVITCNKTRMPGEEREKSALKQCTHARAQLEDAIAGVMKAEAHLRDNSREVKSQLHTCISRHLEFLRSREVWLREQIDLVEQLKAETLQNQLQQLYWLRGQFDILIHQLENSHNNHDLANQLTSCLEKLSSLNLSPEETPEMSFQADARSLRQAITSFGTINTQEEESVVSSPPTQRPMSLERPWLQQNCPVAAKKQKVESECSTPLADWLLGNRPVTNAPIGYQFSKNTQDWLIAPKEQPQQPSHPLTPFDFQKAWGQLKDLEAWLLREKAPMRERANSSSSSTSTFSIEKIDESDFLMTGDEEEDDTETKTGRGGFAAASEELADWLIMSAPVEAGVTDADRWKAVFKPFQESFSSSEWLPGSAADCGSCCGGATHTPTIEIENLGNLKCLKTPPSSGNTTPAATTPVAVPTPASPVELWLQRASSAQVEQACRANEPCATFAQCACDDNCGKEALAAWLLKKEGRDKNGVPMERSEKSERSDLYQQQEHKVQAILQAWLHPGKSGAASSPTASLSNWVIPHTPAPSTASSQEEKASREERSSHFKAPETESPFQTPLKPEAWVLPEKMSTPTPSPTAPPQTQDAPSSPDMEEDKWLLRKRAQAQERLALPTVCDLFSCMKLSGDKEKWLHKAPIQM</sequence>
<dbReference type="CTD" id="8031"/>
<feature type="compositionally biased region" description="Polar residues" evidence="1">
    <location>
        <begin position="529"/>
        <end position="539"/>
    </location>
</feature>
<dbReference type="PANTHER" id="PTHR17085">
    <property type="entry name" value="NUCLEAR RECEPTOR COACTIVATOR 4"/>
    <property type="match status" value="1"/>
</dbReference>
<dbReference type="GO" id="GO:0006879">
    <property type="term" value="P:intracellular iron ion homeostasis"/>
    <property type="evidence" value="ECO:0007669"/>
    <property type="project" value="InterPro"/>
</dbReference>
<evidence type="ECO:0000313" key="4">
    <source>
        <dbReference type="RefSeq" id="XP_012679799.2"/>
    </source>
</evidence>
<proteinExistence type="predicted"/>
<feature type="region of interest" description="Disordered" evidence="1">
    <location>
        <begin position="525"/>
        <end position="616"/>
    </location>
</feature>
<dbReference type="GeneID" id="105897416"/>
<name>A0A6P3VS22_CLUHA</name>
<dbReference type="GO" id="GO:0003713">
    <property type="term" value="F:transcription coactivator activity"/>
    <property type="evidence" value="ECO:0007669"/>
    <property type="project" value="InterPro"/>
</dbReference>
<feature type="compositionally biased region" description="Basic and acidic residues" evidence="1">
    <location>
        <begin position="554"/>
        <end position="571"/>
    </location>
</feature>
<keyword evidence="4" id="KW-0675">Receptor</keyword>
<evidence type="ECO:0000256" key="1">
    <source>
        <dbReference type="SAM" id="MobiDB-lite"/>
    </source>
</evidence>
<dbReference type="Pfam" id="PF12489">
    <property type="entry name" value="ARA70"/>
    <property type="match status" value="2"/>
</dbReference>
<keyword evidence="3" id="KW-1185">Reference proteome</keyword>
<dbReference type="OrthoDB" id="6334544at2759"/>
<dbReference type="KEGG" id="char:105897416"/>
<feature type="domain" description="Nuclear receptor coactivator 4 N-terminal" evidence="2">
    <location>
        <begin position="50"/>
        <end position="170"/>
    </location>
</feature>
<dbReference type="InterPro" id="IPR022174">
    <property type="entry name" value="NCOA4_N"/>
</dbReference>
<protein>
    <submittedName>
        <fullName evidence="4">Nuclear receptor coactivator 4 isoform X1</fullName>
    </submittedName>
</protein>
<gene>
    <name evidence="4" type="primary">ncoa4</name>
</gene>
<dbReference type="AlphaFoldDB" id="A0A6P3VS22"/>
<dbReference type="InterPro" id="IPR039947">
    <property type="entry name" value="NCoA-4"/>
</dbReference>
<dbReference type="PANTHER" id="PTHR17085:SF3">
    <property type="entry name" value="NUCLEAR RECEPTOR COACTIVATOR 4"/>
    <property type="match status" value="1"/>
</dbReference>
<accession>A0A6P3VS22</accession>
<dbReference type="RefSeq" id="XP_012679799.2">
    <property type="nucleotide sequence ID" value="XM_012824345.3"/>
</dbReference>
<organism evidence="3 4">
    <name type="scientific">Clupea harengus</name>
    <name type="common">Atlantic herring</name>
    <dbReference type="NCBI Taxonomy" id="7950"/>
    <lineage>
        <taxon>Eukaryota</taxon>
        <taxon>Metazoa</taxon>
        <taxon>Chordata</taxon>
        <taxon>Craniata</taxon>
        <taxon>Vertebrata</taxon>
        <taxon>Euteleostomi</taxon>
        <taxon>Actinopterygii</taxon>
        <taxon>Neopterygii</taxon>
        <taxon>Teleostei</taxon>
        <taxon>Clupei</taxon>
        <taxon>Clupeiformes</taxon>
        <taxon>Clupeoidei</taxon>
        <taxon>Clupeidae</taxon>
        <taxon>Clupea</taxon>
    </lineage>
</organism>
<feature type="domain" description="Nuclear receptor coactivator 4 N-terminal" evidence="2">
    <location>
        <begin position="225"/>
        <end position="352"/>
    </location>
</feature>
<evidence type="ECO:0000313" key="3">
    <source>
        <dbReference type="Proteomes" id="UP000515152"/>
    </source>
</evidence>
<reference evidence="4" key="1">
    <citation type="submission" date="2025-08" db="UniProtKB">
        <authorList>
            <consortium name="RefSeq"/>
        </authorList>
    </citation>
    <scope>IDENTIFICATION</scope>
</reference>